<protein>
    <submittedName>
        <fullName evidence="1">Uncharacterized protein</fullName>
    </submittedName>
</protein>
<keyword evidence="2" id="KW-1185">Reference proteome</keyword>
<dbReference type="STRING" id="178035.A0A154PRZ5"/>
<dbReference type="EMBL" id="KQ435109">
    <property type="protein sequence ID" value="KZC14686.1"/>
    <property type="molecule type" value="Genomic_DNA"/>
</dbReference>
<dbReference type="Proteomes" id="UP000076502">
    <property type="component" value="Unassembled WGS sequence"/>
</dbReference>
<name>A0A154PRZ5_DUFNO</name>
<dbReference type="PANTHER" id="PTHR38681">
    <property type="entry name" value="RETROVIRUS-RELATED POL POLYPROTEIN FROM TRANSPOSON 412-LIKE PROTEIN-RELATED"/>
    <property type="match status" value="1"/>
</dbReference>
<reference evidence="1 2" key="1">
    <citation type="submission" date="2015-07" db="EMBL/GenBank/DDBJ databases">
        <title>The genome of Dufourea novaeangliae.</title>
        <authorList>
            <person name="Pan H."/>
            <person name="Kapheim K."/>
        </authorList>
    </citation>
    <scope>NUCLEOTIDE SEQUENCE [LARGE SCALE GENOMIC DNA]</scope>
    <source>
        <strain evidence="1">0120121106</strain>
        <tissue evidence="1">Whole body</tissue>
    </source>
</reference>
<proteinExistence type="predicted"/>
<accession>A0A154PRZ5</accession>
<evidence type="ECO:0000313" key="1">
    <source>
        <dbReference type="EMBL" id="KZC14686.1"/>
    </source>
</evidence>
<dbReference type="AlphaFoldDB" id="A0A154PRZ5"/>
<organism evidence="1 2">
    <name type="scientific">Dufourea novaeangliae</name>
    <name type="common">Sweat bee</name>
    <dbReference type="NCBI Taxonomy" id="178035"/>
    <lineage>
        <taxon>Eukaryota</taxon>
        <taxon>Metazoa</taxon>
        <taxon>Ecdysozoa</taxon>
        <taxon>Arthropoda</taxon>
        <taxon>Hexapoda</taxon>
        <taxon>Insecta</taxon>
        <taxon>Pterygota</taxon>
        <taxon>Neoptera</taxon>
        <taxon>Endopterygota</taxon>
        <taxon>Hymenoptera</taxon>
        <taxon>Apocrita</taxon>
        <taxon>Aculeata</taxon>
        <taxon>Apoidea</taxon>
        <taxon>Anthophila</taxon>
        <taxon>Halictidae</taxon>
        <taxon>Rophitinae</taxon>
        <taxon>Dufourea</taxon>
    </lineage>
</organism>
<dbReference type="PANTHER" id="PTHR38681:SF1">
    <property type="entry name" value="RETROVIRUS-RELATED POL POLYPROTEIN FROM TRANSPOSON 412-LIKE PROTEIN"/>
    <property type="match status" value="1"/>
</dbReference>
<sequence length="159" mass="18174">MCHRNADWTRSLSTVLLALRLPEEFFLPDDLSPDPKIFLEEHREHMRLVRPVPAAHHSKRRAFVFKALHECSHVFMRNMAKKALERPYTGLHRVLSRPSDRVFSIDVNGTSKKLSIGLLKPAYLDNPSLDDTVENDSSLCSSGPAKLRTYARKCASFNM</sequence>
<dbReference type="OrthoDB" id="7694577at2759"/>
<evidence type="ECO:0000313" key="2">
    <source>
        <dbReference type="Proteomes" id="UP000076502"/>
    </source>
</evidence>
<gene>
    <name evidence="1" type="ORF">WN55_07352</name>
</gene>